<dbReference type="AlphaFoldDB" id="A0A100W852"/>
<evidence type="ECO:0000313" key="1">
    <source>
        <dbReference type="EMBL" id="GAS93491.1"/>
    </source>
</evidence>
<name>A0A100W852_MYCCR</name>
<reference evidence="2" key="1">
    <citation type="journal article" date="2016" name="Genome Announc.">
        <title>Draft Genome Sequences of Five Rapidly Growing Mycobacterium Species, M. thermoresistibile, M. fortuitum subsp. acetamidolyticum, M. canariasense, M. brisbanense, and M. novocastrense.</title>
        <authorList>
            <person name="Katahira K."/>
            <person name="Ogura Y."/>
            <person name="Gotoh Y."/>
            <person name="Hayashi T."/>
        </authorList>
    </citation>
    <scope>NUCLEOTIDE SEQUENCE [LARGE SCALE GENOMIC DNA]</scope>
    <source>
        <strain evidence="2">JCM15298</strain>
    </source>
</reference>
<reference evidence="2" key="2">
    <citation type="submission" date="2016-02" db="EMBL/GenBank/DDBJ databases">
        <title>Draft genome sequence of five rapidly growing Mycobacterium species.</title>
        <authorList>
            <person name="Katahira K."/>
            <person name="Gotou Y."/>
            <person name="Iida K."/>
            <person name="Ogura Y."/>
            <person name="Hayashi T."/>
        </authorList>
    </citation>
    <scope>NUCLEOTIDE SEQUENCE [LARGE SCALE GENOMIC DNA]</scope>
    <source>
        <strain evidence="2">JCM15298</strain>
    </source>
</reference>
<protein>
    <submittedName>
        <fullName evidence="1">Putative regulatory protein</fullName>
    </submittedName>
</protein>
<evidence type="ECO:0000313" key="2">
    <source>
        <dbReference type="Proteomes" id="UP000069443"/>
    </source>
</evidence>
<gene>
    <name evidence="1" type="ORF">RMCC_0457</name>
</gene>
<dbReference type="EMBL" id="BCSY01000011">
    <property type="protein sequence ID" value="GAS93491.1"/>
    <property type="molecule type" value="Genomic_DNA"/>
</dbReference>
<sequence>MMVMDSRRFPLGRARAKQLRFVTGIGAVFTMLAAAVSVDHASDAPQDTTFSHSSINTIGISTPYTTPTTPSMNMGATMAPETALPIPVVASATPSL</sequence>
<keyword evidence="2" id="KW-1185">Reference proteome</keyword>
<organism evidence="1 2">
    <name type="scientific">Mycolicibacterium canariasense</name>
    <name type="common">Mycobacterium canariasense</name>
    <dbReference type="NCBI Taxonomy" id="228230"/>
    <lineage>
        <taxon>Bacteria</taxon>
        <taxon>Bacillati</taxon>
        <taxon>Actinomycetota</taxon>
        <taxon>Actinomycetes</taxon>
        <taxon>Mycobacteriales</taxon>
        <taxon>Mycobacteriaceae</taxon>
        <taxon>Mycolicibacterium</taxon>
    </lineage>
</organism>
<proteinExistence type="predicted"/>
<dbReference type="STRING" id="228230.RMCC_0457"/>
<comment type="caution">
    <text evidence="1">The sequence shown here is derived from an EMBL/GenBank/DDBJ whole genome shotgun (WGS) entry which is preliminary data.</text>
</comment>
<dbReference type="Proteomes" id="UP000069443">
    <property type="component" value="Unassembled WGS sequence"/>
</dbReference>
<accession>A0A100W852</accession>